<dbReference type="EMBL" id="JAQJAC010000010">
    <property type="protein sequence ID" value="KAJ5569079.1"/>
    <property type="molecule type" value="Genomic_DNA"/>
</dbReference>
<comment type="caution">
    <text evidence="1">The sequence shown here is derived from an EMBL/GenBank/DDBJ whole genome shotgun (WGS) entry which is preliminary data.</text>
</comment>
<gene>
    <name evidence="1" type="ORF">N7450_011565</name>
</gene>
<dbReference type="Proteomes" id="UP001216150">
    <property type="component" value="Unassembled WGS sequence"/>
</dbReference>
<accession>A0AAD6DA57</accession>
<protein>
    <submittedName>
        <fullName evidence="1">Uncharacterized protein</fullName>
    </submittedName>
</protein>
<proteinExistence type="predicted"/>
<organism evidence="1 2">
    <name type="scientific">Penicillium hetheringtonii</name>
    <dbReference type="NCBI Taxonomy" id="911720"/>
    <lineage>
        <taxon>Eukaryota</taxon>
        <taxon>Fungi</taxon>
        <taxon>Dikarya</taxon>
        <taxon>Ascomycota</taxon>
        <taxon>Pezizomycotina</taxon>
        <taxon>Eurotiomycetes</taxon>
        <taxon>Eurotiomycetidae</taxon>
        <taxon>Eurotiales</taxon>
        <taxon>Aspergillaceae</taxon>
        <taxon>Penicillium</taxon>
    </lineage>
</organism>
<evidence type="ECO:0000313" key="2">
    <source>
        <dbReference type="Proteomes" id="UP001216150"/>
    </source>
</evidence>
<keyword evidence="2" id="KW-1185">Reference proteome</keyword>
<evidence type="ECO:0000313" key="1">
    <source>
        <dbReference type="EMBL" id="KAJ5569079.1"/>
    </source>
</evidence>
<name>A0AAD6DA57_9EURO</name>
<sequence>MSNEDRIIAYLHQQHAQCQKVGHTYHDGSFTSTMGDLEMRQVSAHLYAGTGAALTREDGCGSGRTFSNAQWYAFAVGTDTASGQ</sequence>
<reference evidence="1 2" key="1">
    <citation type="journal article" date="2023" name="IMA Fungus">
        <title>Comparative genomic study of the Penicillium genus elucidates a diverse pangenome and 15 lateral gene transfer events.</title>
        <authorList>
            <person name="Petersen C."/>
            <person name="Sorensen T."/>
            <person name="Nielsen M.R."/>
            <person name="Sondergaard T.E."/>
            <person name="Sorensen J.L."/>
            <person name="Fitzpatrick D.A."/>
            <person name="Frisvad J.C."/>
            <person name="Nielsen K.L."/>
        </authorList>
    </citation>
    <scope>NUCLEOTIDE SEQUENCE [LARGE SCALE GENOMIC DNA]</scope>
    <source>
        <strain evidence="1 2">IBT 29057</strain>
    </source>
</reference>
<dbReference type="AlphaFoldDB" id="A0AAD6DA57"/>